<dbReference type="AlphaFoldDB" id="A0AAU9IDD1"/>
<evidence type="ECO:0000313" key="3">
    <source>
        <dbReference type="EMBL" id="CAG9311885.1"/>
    </source>
</evidence>
<accession>A0AAU9IDD1</accession>
<dbReference type="CDD" id="cd06093">
    <property type="entry name" value="PX_domain"/>
    <property type="match status" value="1"/>
</dbReference>
<organism evidence="3 4">
    <name type="scientific">Blepharisma stoltei</name>
    <dbReference type="NCBI Taxonomy" id="1481888"/>
    <lineage>
        <taxon>Eukaryota</taxon>
        <taxon>Sar</taxon>
        <taxon>Alveolata</taxon>
        <taxon>Ciliophora</taxon>
        <taxon>Postciliodesmatophora</taxon>
        <taxon>Heterotrichea</taxon>
        <taxon>Heterotrichida</taxon>
        <taxon>Blepharismidae</taxon>
        <taxon>Blepharisma</taxon>
    </lineage>
</organism>
<feature type="domain" description="C2" evidence="1">
    <location>
        <begin position="2"/>
        <end position="119"/>
    </location>
</feature>
<dbReference type="Gene3D" id="2.60.40.150">
    <property type="entry name" value="C2 domain"/>
    <property type="match status" value="1"/>
</dbReference>
<dbReference type="GO" id="GO:0035091">
    <property type="term" value="F:phosphatidylinositol binding"/>
    <property type="evidence" value="ECO:0007669"/>
    <property type="project" value="InterPro"/>
</dbReference>
<name>A0AAU9IDD1_9CILI</name>
<dbReference type="Proteomes" id="UP001162131">
    <property type="component" value="Unassembled WGS sequence"/>
</dbReference>
<dbReference type="InterPro" id="IPR000008">
    <property type="entry name" value="C2_dom"/>
</dbReference>
<reference evidence="3" key="1">
    <citation type="submission" date="2021-09" db="EMBL/GenBank/DDBJ databases">
        <authorList>
            <consortium name="AG Swart"/>
            <person name="Singh M."/>
            <person name="Singh A."/>
            <person name="Seah K."/>
            <person name="Emmerich C."/>
        </authorList>
    </citation>
    <scope>NUCLEOTIDE SEQUENCE</scope>
    <source>
        <strain evidence="3">ATCC30299</strain>
    </source>
</reference>
<sequence length="291" mass="34047">MVSSVTTTDFSSEIGFNKFPYLLVKVSEARNLGSFSENCSQFTPYVKISTGSRSYSTIAKNVSNTVHWDETFEISGDSQKPLKCCLMDRDEFDGDIMLAGFAIPRELIKQFIEETTLWIKLEQDLNCGDSFEESQIIKPFCNEIKVEDPDHYSEPIVCLKLTYYGLECLKEYNAEITDYESAVKNNELFTQYTVTVTRRDGFSWKIKFRYSQLDNIRKSLVLQFPELKKLYFPGKTFSLFNLVSLKSQFNEELLQKRKIDMEKFLNYVLKYRYHEKSQEFSEFLNMPAEIK</sequence>
<evidence type="ECO:0008006" key="5">
    <source>
        <dbReference type="Google" id="ProtNLM"/>
    </source>
</evidence>
<comment type="caution">
    <text evidence="3">The sequence shown here is derived from an EMBL/GenBank/DDBJ whole genome shotgun (WGS) entry which is preliminary data.</text>
</comment>
<dbReference type="InterPro" id="IPR036871">
    <property type="entry name" value="PX_dom_sf"/>
</dbReference>
<dbReference type="SUPFAM" id="SSF64268">
    <property type="entry name" value="PX domain"/>
    <property type="match status" value="1"/>
</dbReference>
<evidence type="ECO:0000313" key="4">
    <source>
        <dbReference type="Proteomes" id="UP001162131"/>
    </source>
</evidence>
<keyword evidence="4" id="KW-1185">Reference proteome</keyword>
<proteinExistence type="predicted"/>
<dbReference type="PROSITE" id="PS50195">
    <property type="entry name" value="PX"/>
    <property type="match status" value="1"/>
</dbReference>
<dbReference type="EMBL" id="CAJZBQ010000005">
    <property type="protein sequence ID" value="CAG9311885.1"/>
    <property type="molecule type" value="Genomic_DNA"/>
</dbReference>
<evidence type="ECO:0000259" key="2">
    <source>
        <dbReference type="PROSITE" id="PS50195"/>
    </source>
</evidence>
<feature type="domain" description="PX" evidence="2">
    <location>
        <begin position="170"/>
        <end position="291"/>
    </location>
</feature>
<dbReference type="InterPro" id="IPR035892">
    <property type="entry name" value="C2_domain_sf"/>
</dbReference>
<evidence type="ECO:0000259" key="1">
    <source>
        <dbReference type="PROSITE" id="PS50004"/>
    </source>
</evidence>
<gene>
    <name evidence="3" type="ORF">BSTOLATCC_MIC5145</name>
</gene>
<protein>
    <recommendedName>
        <fullName evidence="5">C2 domain-containing protein</fullName>
    </recommendedName>
</protein>
<dbReference type="Pfam" id="PF00787">
    <property type="entry name" value="PX"/>
    <property type="match status" value="1"/>
</dbReference>
<dbReference type="Gene3D" id="3.30.1520.10">
    <property type="entry name" value="Phox-like domain"/>
    <property type="match status" value="1"/>
</dbReference>
<dbReference type="Pfam" id="PF00168">
    <property type="entry name" value="C2"/>
    <property type="match status" value="1"/>
</dbReference>
<dbReference type="SUPFAM" id="SSF49562">
    <property type="entry name" value="C2 domain (Calcium/lipid-binding domain, CaLB)"/>
    <property type="match status" value="1"/>
</dbReference>
<dbReference type="PROSITE" id="PS50004">
    <property type="entry name" value="C2"/>
    <property type="match status" value="1"/>
</dbReference>
<dbReference type="InterPro" id="IPR001683">
    <property type="entry name" value="PX_dom"/>
</dbReference>